<reference evidence="1 2" key="1">
    <citation type="submission" date="2020-11" db="EMBL/GenBank/DDBJ databases">
        <title>Carbohydrate-dependent, anaerobic sulfur respiration: A novel catabolism in halophilic archaea.</title>
        <authorList>
            <person name="Sorokin D.Y."/>
            <person name="Messina E."/>
            <person name="Smedile F."/>
            <person name="La Cono V."/>
            <person name="Hallsworth J.E."/>
            <person name="Yakimov M.M."/>
        </authorList>
    </citation>
    <scope>NUCLEOTIDE SEQUENCE [LARGE SCALE GENOMIC DNA]</scope>
    <source>
        <strain evidence="1 2">HSR-Est</strain>
    </source>
</reference>
<evidence type="ECO:0000313" key="1">
    <source>
        <dbReference type="EMBL" id="QSG15780.1"/>
    </source>
</evidence>
<organism evidence="1 2">
    <name type="scientific">Halapricum desulfuricans</name>
    <dbReference type="NCBI Taxonomy" id="2841257"/>
    <lineage>
        <taxon>Archaea</taxon>
        <taxon>Methanobacteriati</taxon>
        <taxon>Methanobacteriota</taxon>
        <taxon>Stenosarchaea group</taxon>
        <taxon>Halobacteria</taxon>
        <taxon>Halobacteriales</taxon>
        <taxon>Haloarculaceae</taxon>
        <taxon>Halapricum</taxon>
    </lineage>
</organism>
<proteinExistence type="predicted"/>
<name>A0A897NMM9_9EURY</name>
<sequence>MRVIKTGIEVGDVLKFGELSHIKLDSGHGTSLRAISHGEEQEYVLLTEPNAPEKDELDLHDDSVVLGFVSGQGVMSETLWYGIPRSVYGGDE</sequence>
<protein>
    <submittedName>
        <fullName evidence="1">Uncharacterized protein</fullName>
    </submittedName>
</protein>
<dbReference type="EMBL" id="CP064791">
    <property type="protein sequence ID" value="QSG15780.1"/>
    <property type="molecule type" value="Genomic_DNA"/>
</dbReference>
<keyword evidence="2" id="KW-1185">Reference proteome</keyword>
<dbReference type="AlphaFoldDB" id="A0A897NMM9"/>
<gene>
    <name evidence="1" type="ORF">HSEST_2267</name>
</gene>
<evidence type="ECO:0000313" key="2">
    <source>
        <dbReference type="Proteomes" id="UP000663292"/>
    </source>
</evidence>
<dbReference type="Proteomes" id="UP000663292">
    <property type="component" value="Chromosome"/>
</dbReference>
<accession>A0A897NMM9</accession>